<comment type="caution">
    <text evidence="1">The sequence shown here is derived from an EMBL/GenBank/DDBJ whole genome shotgun (WGS) entry which is preliminary data.</text>
</comment>
<evidence type="ECO:0000313" key="2">
    <source>
        <dbReference type="Proteomes" id="UP001221142"/>
    </source>
</evidence>
<sequence length="220" mass="25653">MFHFHLRAAYSIPRVSLSCIQPNSFGRAASFRGMRTRRTRPTIRRPHQAHLAARREPFECQTTEPAVAFPSRPDYSHIYKNWFTTSNPPWKWSTDWEVWDGLDLFTSPDMLDVAEHHFTQPWNTCIEGILAEDFGITDPVEPILFLPGDGGEWFVFAAGGKYYSYDDGFVSRYMWEYKDKDDFAARFMEEERTAGSKQLQFMDKKSGTRTGTITTRDEYM</sequence>
<gene>
    <name evidence="1" type="ORF">FB45DRAFT_887432</name>
</gene>
<organism evidence="1 2">
    <name type="scientific">Roridomyces roridus</name>
    <dbReference type="NCBI Taxonomy" id="1738132"/>
    <lineage>
        <taxon>Eukaryota</taxon>
        <taxon>Fungi</taxon>
        <taxon>Dikarya</taxon>
        <taxon>Basidiomycota</taxon>
        <taxon>Agaricomycotina</taxon>
        <taxon>Agaricomycetes</taxon>
        <taxon>Agaricomycetidae</taxon>
        <taxon>Agaricales</taxon>
        <taxon>Marasmiineae</taxon>
        <taxon>Mycenaceae</taxon>
        <taxon>Roridomyces</taxon>
    </lineage>
</organism>
<dbReference type="AlphaFoldDB" id="A0AAD7CJ88"/>
<evidence type="ECO:0000313" key="1">
    <source>
        <dbReference type="EMBL" id="KAJ7650252.1"/>
    </source>
</evidence>
<accession>A0AAD7CJ88</accession>
<proteinExistence type="predicted"/>
<keyword evidence="2" id="KW-1185">Reference proteome</keyword>
<protein>
    <submittedName>
        <fullName evidence="1">Uncharacterized protein</fullName>
    </submittedName>
</protein>
<reference evidence="1" key="1">
    <citation type="submission" date="2023-03" db="EMBL/GenBank/DDBJ databases">
        <title>Massive genome expansion in bonnet fungi (Mycena s.s.) driven by repeated elements and novel gene families across ecological guilds.</title>
        <authorList>
            <consortium name="Lawrence Berkeley National Laboratory"/>
            <person name="Harder C.B."/>
            <person name="Miyauchi S."/>
            <person name="Viragh M."/>
            <person name="Kuo A."/>
            <person name="Thoen E."/>
            <person name="Andreopoulos B."/>
            <person name="Lu D."/>
            <person name="Skrede I."/>
            <person name="Drula E."/>
            <person name="Henrissat B."/>
            <person name="Morin E."/>
            <person name="Kohler A."/>
            <person name="Barry K."/>
            <person name="LaButti K."/>
            <person name="Morin E."/>
            <person name="Salamov A."/>
            <person name="Lipzen A."/>
            <person name="Mereny Z."/>
            <person name="Hegedus B."/>
            <person name="Baldrian P."/>
            <person name="Stursova M."/>
            <person name="Weitz H."/>
            <person name="Taylor A."/>
            <person name="Grigoriev I.V."/>
            <person name="Nagy L.G."/>
            <person name="Martin F."/>
            <person name="Kauserud H."/>
        </authorList>
    </citation>
    <scope>NUCLEOTIDE SEQUENCE</scope>
    <source>
        <strain evidence="1">9284</strain>
    </source>
</reference>
<feature type="non-terminal residue" evidence="1">
    <location>
        <position position="220"/>
    </location>
</feature>
<name>A0AAD7CJ88_9AGAR</name>
<dbReference type="Proteomes" id="UP001221142">
    <property type="component" value="Unassembled WGS sequence"/>
</dbReference>
<dbReference type="EMBL" id="JARKIF010000001">
    <property type="protein sequence ID" value="KAJ7650252.1"/>
    <property type="molecule type" value="Genomic_DNA"/>
</dbReference>